<keyword evidence="4" id="KW-1185">Reference proteome</keyword>
<keyword evidence="2" id="KW-0472">Membrane</keyword>
<dbReference type="RefSeq" id="WP_380116495.1">
    <property type="nucleotide sequence ID" value="NZ_JBHSIU010000019.1"/>
</dbReference>
<proteinExistence type="predicted"/>
<accession>A0ABV9VU80</accession>
<organism evidence="3 4">
    <name type="scientific">Dactylosporangium cerinum</name>
    <dbReference type="NCBI Taxonomy" id="1434730"/>
    <lineage>
        <taxon>Bacteria</taxon>
        <taxon>Bacillati</taxon>
        <taxon>Actinomycetota</taxon>
        <taxon>Actinomycetes</taxon>
        <taxon>Micromonosporales</taxon>
        <taxon>Micromonosporaceae</taxon>
        <taxon>Dactylosporangium</taxon>
    </lineage>
</organism>
<feature type="transmembrane region" description="Helical" evidence="2">
    <location>
        <begin position="507"/>
        <end position="528"/>
    </location>
</feature>
<dbReference type="Proteomes" id="UP001595912">
    <property type="component" value="Unassembled WGS sequence"/>
</dbReference>
<protein>
    <recommendedName>
        <fullName evidence="5">Integral membrane protein</fullName>
    </recommendedName>
</protein>
<dbReference type="EMBL" id="JBHSIU010000019">
    <property type="protein sequence ID" value="MFC4999940.1"/>
    <property type="molecule type" value="Genomic_DNA"/>
</dbReference>
<sequence>MSTTLDATRDPVAGPGEPPATAGRLGPRELLASLLRLPSLPPLAAGLAGTAATLRFYGVSLPTTLAFAGWLTIGVVLPGLLLWRALRGRSGWLVADVVAGAAVGYVVEVLTYIAARAAGQPLLVLAWPAGMIAVSLVVPRLRRVWRGAAERTPALWAWSMLLVIGVLVLRSVRMFRSHGLGWPVTNPADADTPFHLALIAEAKHHMPMQAPWVSGEPLIYHWFVYPEMAATSWVTGIDPLTLLVRLTPLPMLAGTLLLVAVIARRLTGGWWTGPVAAVVTLFVLAPDPYGWLHYDGWFGFGAYEDGSMFRMVAWSSPTQTFGALLFAAVVLVLLDRFNGDRGKGPWLLFTLLLAGLAGAKSPYLPLLTGALVLVVLVRLATRRGLHRPALLAAALAAACTVAAQVVLYGGGANQGLVVRPLATMEGFATVAATWTGYTGPGTPAGHARVAAGLTVLCWLFMWAGILVLTAPRHRELLLAPSTLLLLAVGAGGLAGVLLFGHPGGSQSYLIVSARPYLALASVAGLAVASGASGASGAMTWARGGVLGLATTAGVAAVLLMRRLDAVPPAGERLGWELARSYLILAGIALAVTVVGAVAGLIRRDGRILAVAVALCAGYGLPTAYDQTAVVVTDTAAGGWRAVPAADLVDRDGRTSAIDRDTWDAGRWLQAHTAPGDLLATNAHCFGLRTVGEPCDNRRFALAAASGRRVLVEGWGFTNTTYERAAADGVPPWFAGFWDPDRLAANDAAFTDPGPATIGVLRDRYHVRWLVADATAGPVGDLGALRAPVVLRFTAGQLTVYEVT</sequence>
<evidence type="ECO:0000313" key="3">
    <source>
        <dbReference type="EMBL" id="MFC4999940.1"/>
    </source>
</evidence>
<feature type="transmembrane region" description="Helical" evidence="2">
    <location>
        <begin position="153"/>
        <end position="172"/>
    </location>
</feature>
<feature type="transmembrane region" description="Helical" evidence="2">
    <location>
        <begin position="65"/>
        <end position="86"/>
    </location>
</feature>
<feature type="transmembrane region" description="Helical" evidence="2">
    <location>
        <begin position="482"/>
        <end position="501"/>
    </location>
</feature>
<evidence type="ECO:0000313" key="4">
    <source>
        <dbReference type="Proteomes" id="UP001595912"/>
    </source>
</evidence>
<reference evidence="4" key="1">
    <citation type="journal article" date="2019" name="Int. J. Syst. Evol. Microbiol.">
        <title>The Global Catalogue of Microorganisms (GCM) 10K type strain sequencing project: providing services to taxonomists for standard genome sequencing and annotation.</title>
        <authorList>
            <consortium name="The Broad Institute Genomics Platform"/>
            <consortium name="The Broad Institute Genome Sequencing Center for Infectious Disease"/>
            <person name="Wu L."/>
            <person name="Ma J."/>
        </authorList>
    </citation>
    <scope>NUCLEOTIDE SEQUENCE [LARGE SCALE GENOMIC DNA]</scope>
    <source>
        <strain evidence="4">CGMCC 4.7152</strain>
    </source>
</reference>
<feature type="transmembrane region" description="Helical" evidence="2">
    <location>
        <begin position="311"/>
        <end position="334"/>
    </location>
</feature>
<gene>
    <name evidence="3" type="ORF">ACFPIJ_19120</name>
</gene>
<evidence type="ECO:0000256" key="1">
    <source>
        <dbReference type="SAM" id="MobiDB-lite"/>
    </source>
</evidence>
<feature type="transmembrane region" description="Helical" evidence="2">
    <location>
        <begin position="580"/>
        <end position="600"/>
    </location>
</feature>
<evidence type="ECO:0000256" key="2">
    <source>
        <dbReference type="SAM" id="Phobius"/>
    </source>
</evidence>
<feature type="region of interest" description="Disordered" evidence="1">
    <location>
        <begin position="1"/>
        <end position="24"/>
    </location>
</feature>
<feature type="transmembrane region" description="Helical" evidence="2">
    <location>
        <begin position="540"/>
        <end position="560"/>
    </location>
</feature>
<feature type="transmembrane region" description="Helical" evidence="2">
    <location>
        <begin position="346"/>
        <end position="377"/>
    </location>
</feature>
<keyword evidence="2" id="KW-1133">Transmembrane helix</keyword>
<feature type="transmembrane region" description="Helical" evidence="2">
    <location>
        <begin position="242"/>
        <end position="263"/>
    </location>
</feature>
<keyword evidence="2" id="KW-0812">Transmembrane</keyword>
<feature type="transmembrane region" description="Helical" evidence="2">
    <location>
        <begin position="121"/>
        <end position="141"/>
    </location>
</feature>
<name>A0ABV9VU80_9ACTN</name>
<feature type="transmembrane region" description="Helical" evidence="2">
    <location>
        <begin position="270"/>
        <end position="291"/>
    </location>
</feature>
<comment type="caution">
    <text evidence="3">The sequence shown here is derived from an EMBL/GenBank/DDBJ whole genome shotgun (WGS) entry which is preliminary data.</text>
</comment>
<evidence type="ECO:0008006" key="5">
    <source>
        <dbReference type="Google" id="ProtNLM"/>
    </source>
</evidence>
<feature type="transmembrane region" description="Helical" evidence="2">
    <location>
        <begin position="389"/>
        <end position="409"/>
    </location>
</feature>
<feature type="transmembrane region" description="Helical" evidence="2">
    <location>
        <begin position="607"/>
        <end position="624"/>
    </location>
</feature>
<feature type="transmembrane region" description="Helical" evidence="2">
    <location>
        <begin position="416"/>
        <end position="437"/>
    </location>
</feature>
<feature type="transmembrane region" description="Helical" evidence="2">
    <location>
        <begin position="449"/>
        <end position="470"/>
    </location>
</feature>
<feature type="transmembrane region" description="Helical" evidence="2">
    <location>
        <begin position="93"/>
        <end position="115"/>
    </location>
</feature>